<dbReference type="GO" id="GO:0006612">
    <property type="term" value="P:protein targeting to membrane"/>
    <property type="evidence" value="ECO:0007669"/>
    <property type="project" value="TreeGrafter"/>
</dbReference>
<dbReference type="eggNOG" id="KOG1315">
    <property type="taxonomic scope" value="Eukaryota"/>
</dbReference>
<evidence type="ECO:0000313" key="14">
    <source>
        <dbReference type="EMBL" id="EPS98908.1"/>
    </source>
</evidence>
<feature type="region of interest" description="Disordered" evidence="12">
    <location>
        <begin position="417"/>
        <end position="442"/>
    </location>
</feature>
<keyword evidence="7" id="KW-0449">Lipoprotein</keyword>
<dbReference type="GO" id="GO:0016020">
    <property type="term" value="C:membrane"/>
    <property type="evidence" value="ECO:0007669"/>
    <property type="project" value="UniProtKB-SubCell"/>
</dbReference>
<dbReference type="Pfam" id="PF01529">
    <property type="entry name" value="DHHC"/>
    <property type="match status" value="1"/>
</dbReference>
<keyword evidence="6" id="KW-0564">Palmitate</keyword>
<proteinExistence type="inferred from homology"/>
<dbReference type="AlphaFoldDB" id="S8E690"/>
<dbReference type="PROSITE" id="PS50216">
    <property type="entry name" value="DHHC"/>
    <property type="match status" value="1"/>
</dbReference>
<protein>
    <recommendedName>
        <fullName evidence="11">Palmitoyltransferase</fullName>
        <ecNumber evidence="11">2.3.1.225</ecNumber>
    </recommendedName>
</protein>
<evidence type="ECO:0000256" key="9">
    <source>
        <dbReference type="ARBA" id="ARBA00038298"/>
    </source>
</evidence>
<dbReference type="InterPro" id="IPR039859">
    <property type="entry name" value="PFA4/ZDH16/20/ERF2-like"/>
</dbReference>
<evidence type="ECO:0000256" key="6">
    <source>
        <dbReference type="ARBA" id="ARBA00023139"/>
    </source>
</evidence>
<evidence type="ECO:0000256" key="3">
    <source>
        <dbReference type="ARBA" id="ARBA00022692"/>
    </source>
</evidence>
<dbReference type="GO" id="GO:0005794">
    <property type="term" value="C:Golgi apparatus"/>
    <property type="evidence" value="ECO:0007669"/>
    <property type="project" value="TreeGrafter"/>
</dbReference>
<feature type="transmembrane region" description="Helical" evidence="11">
    <location>
        <begin position="304"/>
        <end position="323"/>
    </location>
</feature>
<feature type="region of interest" description="Disordered" evidence="12">
    <location>
        <begin position="199"/>
        <end position="219"/>
    </location>
</feature>
<feature type="transmembrane region" description="Helical" evidence="11">
    <location>
        <begin position="82"/>
        <end position="101"/>
    </location>
</feature>
<evidence type="ECO:0000259" key="13">
    <source>
        <dbReference type="Pfam" id="PF01529"/>
    </source>
</evidence>
<dbReference type="InParanoid" id="S8E690"/>
<evidence type="ECO:0000256" key="10">
    <source>
        <dbReference type="ARBA" id="ARBA00048048"/>
    </source>
</evidence>
<accession>S8E690</accession>
<feature type="compositionally biased region" description="Basic and acidic residues" evidence="12">
    <location>
        <begin position="423"/>
        <end position="442"/>
    </location>
</feature>
<evidence type="ECO:0000256" key="4">
    <source>
        <dbReference type="ARBA" id="ARBA00022989"/>
    </source>
</evidence>
<keyword evidence="2 11" id="KW-0808">Transferase</keyword>
<dbReference type="PANTHER" id="PTHR22883">
    <property type="entry name" value="ZINC FINGER DHHC DOMAIN CONTAINING PROTEIN"/>
    <property type="match status" value="1"/>
</dbReference>
<sequence length="442" mass="50224">MDKHEWKTKREDLDCCAVIEESAMRSRERRARRKERPMPWIVLKLAVGITIGIVGYTFYVYIGRLCVPMIRKDEGALGGRATGIGFLVVFCVLGLMMLWAYEKIVLTSPGLARDHVEKAPEPSPNDFVPAWWDSQTNLTGVPYQYVAQAQEPQGQPAHDDVNAAQIPNGHHANGDAEAGMTDATPAPAQTRVAHVHPPALQENGSARKGPQNTRRVPEHPVLSPANRYCYKEGFIKPPRAHHCSACGTCVLRYDHHCPWIGHCVGARNYKFFMIFLEWALLFCLWIFATLVGDQAKAGHVDAQKIVIIVLAAFFAFFTSTLLVSHARLILLNTTTVESLRSQSVRDRDKRVLARMYPWYAVGAKRRTRKQWDKEWGRIDCEGNLWWLGSARANWESVMGAHVWQWFLPVGQSPDDGLSYKPNPRHDSQGRWRPRREWPAELR</sequence>
<feature type="transmembrane region" description="Helical" evidence="11">
    <location>
        <begin position="271"/>
        <end position="292"/>
    </location>
</feature>
<evidence type="ECO:0000256" key="7">
    <source>
        <dbReference type="ARBA" id="ARBA00023288"/>
    </source>
</evidence>
<dbReference type="STRING" id="743788.S8E690"/>
<keyword evidence="8 11" id="KW-0012">Acyltransferase</keyword>
<dbReference type="EC" id="2.3.1.225" evidence="11"/>
<name>S8E690_FOMSC</name>
<comment type="subcellular location">
    <subcellularLocation>
        <location evidence="1">Membrane</location>
        <topology evidence="1">Multi-pass membrane protein</topology>
    </subcellularLocation>
</comment>
<dbReference type="Proteomes" id="UP000015241">
    <property type="component" value="Unassembled WGS sequence"/>
</dbReference>
<evidence type="ECO:0000256" key="2">
    <source>
        <dbReference type="ARBA" id="ARBA00022679"/>
    </source>
</evidence>
<feature type="region of interest" description="Disordered" evidence="12">
    <location>
        <begin position="151"/>
        <end position="178"/>
    </location>
</feature>
<evidence type="ECO:0000256" key="11">
    <source>
        <dbReference type="RuleBase" id="RU079119"/>
    </source>
</evidence>
<feature type="transmembrane region" description="Helical" evidence="11">
    <location>
        <begin position="40"/>
        <end position="62"/>
    </location>
</feature>
<dbReference type="HOGENOM" id="CLU_023534_0_0_1"/>
<dbReference type="GO" id="GO:0019706">
    <property type="term" value="F:protein-cysteine S-palmitoyltransferase activity"/>
    <property type="evidence" value="ECO:0007669"/>
    <property type="project" value="UniProtKB-EC"/>
</dbReference>
<evidence type="ECO:0000256" key="12">
    <source>
        <dbReference type="SAM" id="MobiDB-lite"/>
    </source>
</evidence>
<keyword evidence="5 11" id="KW-0472">Membrane</keyword>
<dbReference type="GO" id="GO:0005783">
    <property type="term" value="C:endoplasmic reticulum"/>
    <property type="evidence" value="ECO:0007669"/>
    <property type="project" value="TreeGrafter"/>
</dbReference>
<evidence type="ECO:0000256" key="5">
    <source>
        <dbReference type="ARBA" id="ARBA00023136"/>
    </source>
</evidence>
<comment type="similarity">
    <text evidence="9">Belongs to the DHHC palmitoyltransferase family. PFA5 subfamily.</text>
</comment>
<evidence type="ECO:0000256" key="1">
    <source>
        <dbReference type="ARBA" id="ARBA00004141"/>
    </source>
</evidence>
<dbReference type="OrthoDB" id="1436450at2759"/>
<gene>
    <name evidence="14" type="ORF">FOMPIDRAFT_151554</name>
</gene>
<organism evidence="14 15">
    <name type="scientific">Fomitopsis schrenkii</name>
    <name type="common">Brown rot fungus</name>
    <dbReference type="NCBI Taxonomy" id="2126942"/>
    <lineage>
        <taxon>Eukaryota</taxon>
        <taxon>Fungi</taxon>
        <taxon>Dikarya</taxon>
        <taxon>Basidiomycota</taxon>
        <taxon>Agaricomycotina</taxon>
        <taxon>Agaricomycetes</taxon>
        <taxon>Polyporales</taxon>
        <taxon>Fomitopsis</taxon>
    </lineage>
</organism>
<evidence type="ECO:0000256" key="8">
    <source>
        <dbReference type="ARBA" id="ARBA00023315"/>
    </source>
</evidence>
<dbReference type="InterPro" id="IPR001594">
    <property type="entry name" value="Palmitoyltrfase_DHHC"/>
</dbReference>
<comment type="catalytic activity">
    <reaction evidence="10 11">
        <text>L-cysteinyl-[protein] + hexadecanoyl-CoA = S-hexadecanoyl-L-cysteinyl-[protein] + CoA</text>
        <dbReference type="Rhea" id="RHEA:36683"/>
        <dbReference type="Rhea" id="RHEA-COMP:10131"/>
        <dbReference type="Rhea" id="RHEA-COMP:11032"/>
        <dbReference type="ChEBI" id="CHEBI:29950"/>
        <dbReference type="ChEBI" id="CHEBI:57287"/>
        <dbReference type="ChEBI" id="CHEBI:57379"/>
        <dbReference type="ChEBI" id="CHEBI:74151"/>
        <dbReference type="EC" id="2.3.1.225"/>
    </reaction>
</comment>
<reference evidence="14 15" key="1">
    <citation type="journal article" date="2012" name="Science">
        <title>The Paleozoic origin of enzymatic lignin decomposition reconstructed from 31 fungal genomes.</title>
        <authorList>
            <person name="Floudas D."/>
            <person name="Binder M."/>
            <person name="Riley R."/>
            <person name="Barry K."/>
            <person name="Blanchette R.A."/>
            <person name="Henrissat B."/>
            <person name="Martinez A.T."/>
            <person name="Otillar R."/>
            <person name="Spatafora J.W."/>
            <person name="Yadav J.S."/>
            <person name="Aerts A."/>
            <person name="Benoit I."/>
            <person name="Boyd A."/>
            <person name="Carlson A."/>
            <person name="Copeland A."/>
            <person name="Coutinho P.M."/>
            <person name="de Vries R.P."/>
            <person name="Ferreira P."/>
            <person name="Findley K."/>
            <person name="Foster B."/>
            <person name="Gaskell J."/>
            <person name="Glotzer D."/>
            <person name="Gorecki P."/>
            <person name="Heitman J."/>
            <person name="Hesse C."/>
            <person name="Hori C."/>
            <person name="Igarashi K."/>
            <person name="Jurgens J.A."/>
            <person name="Kallen N."/>
            <person name="Kersten P."/>
            <person name="Kohler A."/>
            <person name="Kuees U."/>
            <person name="Kumar T.K.A."/>
            <person name="Kuo A."/>
            <person name="LaButti K."/>
            <person name="Larrondo L.F."/>
            <person name="Lindquist E."/>
            <person name="Ling A."/>
            <person name="Lombard V."/>
            <person name="Lucas S."/>
            <person name="Lundell T."/>
            <person name="Martin R."/>
            <person name="McLaughlin D.J."/>
            <person name="Morgenstern I."/>
            <person name="Morin E."/>
            <person name="Murat C."/>
            <person name="Nagy L.G."/>
            <person name="Nolan M."/>
            <person name="Ohm R.A."/>
            <person name="Patyshakuliyeva A."/>
            <person name="Rokas A."/>
            <person name="Ruiz-Duenas F.J."/>
            <person name="Sabat G."/>
            <person name="Salamov A."/>
            <person name="Samejima M."/>
            <person name="Schmutz J."/>
            <person name="Slot J.C."/>
            <person name="St John F."/>
            <person name="Stenlid J."/>
            <person name="Sun H."/>
            <person name="Sun S."/>
            <person name="Syed K."/>
            <person name="Tsang A."/>
            <person name="Wiebenga A."/>
            <person name="Young D."/>
            <person name="Pisabarro A."/>
            <person name="Eastwood D.C."/>
            <person name="Martin F."/>
            <person name="Cullen D."/>
            <person name="Grigoriev I.V."/>
            <person name="Hibbett D.S."/>
        </authorList>
    </citation>
    <scope>NUCLEOTIDE SEQUENCE</scope>
    <source>
        <strain evidence="15">FP-58527</strain>
    </source>
</reference>
<keyword evidence="4 11" id="KW-1133">Transmembrane helix</keyword>
<dbReference type="EMBL" id="KE504161">
    <property type="protein sequence ID" value="EPS98908.1"/>
    <property type="molecule type" value="Genomic_DNA"/>
</dbReference>
<dbReference type="PANTHER" id="PTHR22883:SF23">
    <property type="entry name" value="PALMITOYLTRANSFERASE ZDHHC6"/>
    <property type="match status" value="1"/>
</dbReference>
<evidence type="ECO:0000313" key="15">
    <source>
        <dbReference type="Proteomes" id="UP000015241"/>
    </source>
</evidence>
<keyword evidence="15" id="KW-1185">Reference proteome</keyword>
<keyword evidence="3 11" id="KW-0812">Transmembrane</keyword>
<comment type="domain">
    <text evidence="11">The DHHC domain is required for palmitoyltransferase activity.</text>
</comment>
<feature type="domain" description="Palmitoyltransferase DHHC" evidence="13">
    <location>
        <begin position="226"/>
        <end position="341"/>
    </location>
</feature>